<dbReference type="InterPro" id="IPR009057">
    <property type="entry name" value="Homeodomain-like_sf"/>
</dbReference>
<organism evidence="6 7">
    <name type="scientific">Postechiella marina</name>
    <dbReference type="NCBI Taxonomy" id="943941"/>
    <lineage>
        <taxon>Bacteria</taxon>
        <taxon>Pseudomonadati</taxon>
        <taxon>Bacteroidota</taxon>
        <taxon>Flavobacteriia</taxon>
        <taxon>Flavobacteriales</taxon>
        <taxon>Flavobacteriaceae</taxon>
        <taxon>Postechiella</taxon>
    </lineage>
</organism>
<feature type="transmembrane region" description="Helical" evidence="4">
    <location>
        <begin position="209"/>
        <end position="232"/>
    </location>
</feature>
<dbReference type="PROSITE" id="PS00041">
    <property type="entry name" value="HTH_ARAC_FAMILY_1"/>
    <property type="match status" value="1"/>
</dbReference>
<dbReference type="Proteomes" id="UP001501496">
    <property type="component" value="Unassembled WGS sequence"/>
</dbReference>
<accession>A0ABP8BYH7</accession>
<feature type="transmembrane region" description="Helical" evidence="4">
    <location>
        <begin position="12"/>
        <end position="34"/>
    </location>
</feature>
<keyword evidence="4" id="KW-0472">Membrane</keyword>
<sequence length="390" mass="45077">MDNKKLQMFKLILLSISIFQGTLISLVLLFSPFFKNKANKFLAFALFSISFSLLKVALDITQLFEAYHFLRILEVIDSEALLPVFIFLFIANQINYSKLERRKVLWLFIPSLISTLVFAYLEFGLNNNISEEVNLHSIISTIVIVVVLVVLIFFYPFILLKTYKLIQFSKHKQEKSWLTCLWSFEVFILGSLMLLVILAPFIASEILNALQILALFSTLLIYWVAYTGVYKLKLINDRSKIRKLISKPKSKIQSKHTVESLEKPLKTNVIKEQISISKDNSYYQTLENLCSVQKIYRDSNLDRNSVAEILGISPSYVSQLVNSITGENFSTYINRYRVEEIKRLILDKEFENYSLVAIGLECGFSSKTTFHNSFKKITGMTPNAYRKKHQ</sequence>
<feature type="domain" description="HTH araC/xylS-type" evidence="5">
    <location>
        <begin position="287"/>
        <end position="388"/>
    </location>
</feature>
<evidence type="ECO:0000256" key="3">
    <source>
        <dbReference type="ARBA" id="ARBA00023163"/>
    </source>
</evidence>
<reference evidence="7" key="1">
    <citation type="journal article" date="2019" name="Int. J. Syst. Evol. Microbiol.">
        <title>The Global Catalogue of Microorganisms (GCM) 10K type strain sequencing project: providing services to taxonomists for standard genome sequencing and annotation.</title>
        <authorList>
            <consortium name="The Broad Institute Genomics Platform"/>
            <consortium name="The Broad Institute Genome Sequencing Center for Infectious Disease"/>
            <person name="Wu L."/>
            <person name="Ma J."/>
        </authorList>
    </citation>
    <scope>NUCLEOTIDE SEQUENCE [LARGE SCALE GENOMIC DNA]</scope>
    <source>
        <strain evidence="7">JCM 17630</strain>
    </source>
</reference>
<dbReference type="SUPFAM" id="SSF46689">
    <property type="entry name" value="Homeodomain-like"/>
    <property type="match status" value="1"/>
</dbReference>
<keyword evidence="1" id="KW-0805">Transcription regulation</keyword>
<keyword evidence="3" id="KW-0804">Transcription</keyword>
<dbReference type="Pfam" id="PF12833">
    <property type="entry name" value="HTH_18"/>
    <property type="match status" value="1"/>
</dbReference>
<proteinExistence type="predicted"/>
<feature type="transmembrane region" description="Helical" evidence="4">
    <location>
        <begin position="70"/>
        <end position="92"/>
    </location>
</feature>
<dbReference type="PANTHER" id="PTHR43280:SF29">
    <property type="entry name" value="ARAC-FAMILY TRANSCRIPTIONAL REGULATOR"/>
    <property type="match status" value="1"/>
</dbReference>
<evidence type="ECO:0000313" key="6">
    <source>
        <dbReference type="EMBL" id="GAA4230485.1"/>
    </source>
</evidence>
<dbReference type="InterPro" id="IPR018060">
    <property type="entry name" value="HTH_AraC"/>
</dbReference>
<evidence type="ECO:0000259" key="5">
    <source>
        <dbReference type="PROSITE" id="PS01124"/>
    </source>
</evidence>
<protein>
    <recommendedName>
        <fullName evidence="5">HTH araC/xylS-type domain-containing protein</fullName>
    </recommendedName>
</protein>
<evidence type="ECO:0000256" key="1">
    <source>
        <dbReference type="ARBA" id="ARBA00023015"/>
    </source>
</evidence>
<keyword evidence="4" id="KW-0812">Transmembrane</keyword>
<evidence type="ECO:0000313" key="7">
    <source>
        <dbReference type="Proteomes" id="UP001501496"/>
    </source>
</evidence>
<dbReference type="EMBL" id="BAABCA010000001">
    <property type="protein sequence ID" value="GAA4230485.1"/>
    <property type="molecule type" value="Genomic_DNA"/>
</dbReference>
<name>A0ABP8BYH7_9FLAO</name>
<evidence type="ECO:0000256" key="4">
    <source>
        <dbReference type="SAM" id="Phobius"/>
    </source>
</evidence>
<dbReference type="Gene3D" id="1.10.10.60">
    <property type="entry name" value="Homeodomain-like"/>
    <property type="match status" value="2"/>
</dbReference>
<feature type="transmembrane region" description="Helical" evidence="4">
    <location>
        <begin position="181"/>
        <end position="203"/>
    </location>
</feature>
<feature type="transmembrane region" description="Helical" evidence="4">
    <location>
        <begin position="135"/>
        <end position="160"/>
    </location>
</feature>
<feature type="transmembrane region" description="Helical" evidence="4">
    <location>
        <begin position="104"/>
        <end position="123"/>
    </location>
</feature>
<gene>
    <name evidence="6" type="ORF">GCM10022291_00750</name>
</gene>
<keyword evidence="7" id="KW-1185">Reference proteome</keyword>
<dbReference type="PANTHER" id="PTHR43280">
    <property type="entry name" value="ARAC-FAMILY TRANSCRIPTIONAL REGULATOR"/>
    <property type="match status" value="1"/>
</dbReference>
<dbReference type="PROSITE" id="PS01124">
    <property type="entry name" value="HTH_ARAC_FAMILY_2"/>
    <property type="match status" value="1"/>
</dbReference>
<dbReference type="SMART" id="SM00342">
    <property type="entry name" value="HTH_ARAC"/>
    <property type="match status" value="1"/>
</dbReference>
<evidence type="ECO:0000256" key="2">
    <source>
        <dbReference type="ARBA" id="ARBA00023125"/>
    </source>
</evidence>
<keyword evidence="4" id="KW-1133">Transmembrane helix</keyword>
<dbReference type="InterPro" id="IPR018062">
    <property type="entry name" value="HTH_AraC-typ_CS"/>
</dbReference>
<keyword evidence="2" id="KW-0238">DNA-binding</keyword>
<comment type="caution">
    <text evidence="6">The sequence shown here is derived from an EMBL/GenBank/DDBJ whole genome shotgun (WGS) entry which is preliminary data.</text>
</comment>